<dbReference type="HOGENOM" id="CLU_2400492_0_0_1"/>
<evidence type="ECO:0000313" key="3">
    <source>
        <dbReference type="Proteomes" id="UP000054166"/>
    </source>
</evidence>
<accession>A0A0C3ATW1</accession>
<keyword evidence="3" id="KW-1185">Reference proteome</keyword>
<reference evidence="2 3" key="1">
    <citation type="submission" date="2014-04" db="EMBL/GenBank/DDBJ databases">
        <authorList>
            <consortium name="DOE Joint Genome Institute"/>
            <person name="Kuo A."/>
            <person name="Tarkka M."/>
            <person name="Buscot F."/>
            <person name="Kohler A."/>
            <person name="Nagy L.G."/>
            <person name="Floudas D."/>
            <person name="Copeland A."/>
            <person name="Barry K.W."/>
            <person name="Cichocki N."/>
            <person name="Veneault-Fourrey C."/>
            <person name="LaButti K."/>
            <person name="Lindquist E.A."/>
            <person name="Lipzen A."/>
            <person name="Lundell T."/>
            <person name="Morin E."/>
            <person name="Murat C."/>
            <person name="Sun H."/>
            <person name="Tunlid A."/>
            <person name="Henrissat B."/>
            <person name="Grigoriev I.V."/>
            <person name="Hibbett D.S."/>
            <person name="Martin F."/>
            <person name="Nordberg H.P."/>
            <person name="Cantor M.N."/>
            <person name="Hua S.X."/>
        </authorList>
    </citation>
    <scope>NUCLEOTIDE SEQUENCE [LARGE SCALE GENOMIC DNA]</scope>
    <source>
        <strain evidence="2 3">F 1598</strain>
    </source>
</reference>
<organism evidence="2 3">
    <name type="scientific">Piloderma croceum (strain F 1598)</name>
    <dbReference type="NCBI Taxonomy" id="765440"/>
    <lineage>
        <taxon>Eukaryota</taxon>
        <taxon>Fungi</taxon>
        <taxon>Dikarya</taxon>
        <taxon>Basidiomycota</taxon>
        <taxon>Agaricomycotina</taxon>
        <taxon>Agaricomycetes</taxon>
        <taxon>Agaricomycetidae</taxon>
        <taxon>Atheliales</taxon>
        <taxon>Atheliaceae</taxon>
        <taxon>Piloderma</taxon>
    </lineage>
</organism>
<dbReference type="AlphaFoldDB" id="A0A0C3ATW1"/>
<reference evidence="3" key="2">
    <citation type="submission" date="2015-01" db="EMBL/GenBank/DDBJ databases">
        <title>Evolutionary Origins and Diversification of the Mycorrhizal Mutualists.</title>
        <authorList>
            <consortium name="DOE Joint Genome Institute"/>
            <consortium name="Mycorrhizal Genomics Consortium"/>
            <person name="Kohler A."/>
            <person name="Kuo A."/>
            <person name="Nagy L.G."/>
            <person name="Floudas D."/>
            <person name="Copeland A."/>
            <person name="Barry K.W."/>
            <person name="Cichocki N."/>
            <person name="Veneault-Fourrey C."/>
            <person name="LaButti K."/>
            <person name="Lindquist E.A."/>
            <person name="Lipzen A."/>
            <person name="Lundell T."/>
            <person name="Morin E."/>
            <person name="Murat C."/>
            <person name="Riley R."/>
            <person name="Ohm R."/>
            <person name="Sun H."/>
            <person name="Tunlid A."/>
            <person name="Henrissat B."/>
            <person name="Grigoriev I.V."/>
            <person name="Hibbett D.S."/>
            <person name="Martin F."/>
        </authorList>
    </citation>
    <scope>NUCLEOTIDE SEQUENCE [LARGE SCALE GENOMIC DNA]</scope>
    <source>
        <strain evidence="3">F 1598</strain>
    </source>
</reference>
<proteinExistence type="predicted"/>
<feature type="compositionally biased region" description="Acidic residues" evidence="1">
    <location>
        <begin position="35"/>
        <end position="48"/>
    </location>
</feature>
<evidence type="ECO:0000313" key="2">
    <source>
        <dbReference type="EMBL" id="KIM77373.1"/>
    </source>
</evidence>
<evidence type="ECO:0000256" key="1">
    <source>
        <dbReference type="SAM" id="MobiDB-lite"/>
    </source>
</evidence>
<protein>
    <submittedName>
        <fullName evidence="2">Uncharacterized protein</fullName>
    </submittedName>
</protein>
<dbReference type="InParanoid" id="A0A0C3ATW1"/>
<gene>
    <name evidence="2" type="ORF">PILCRDRAFT_12014</name>
</gene>
<feature type="region of interest" description="Disordered" evidence="1">
    <location>
        <begin position="1"/>
        <end position="77"/>
    </location>
</feature>
<feature type="compositionally biased region" description="Basic residues" evidence="1">
    <location>
        <begin position="20"/>
        <end position="30"/>
    </location>
</feature>
<name>A0A0C3ATW1_PILCF</name>
<dbReference type="Proteomes" id="UP000054166">
    <property type="component" value="Unassembled WGS sequence"/>
</dbReference>
<feature type="compositionally biased region" description="Basic and acidic residues" evidence="1">
    <location>
        <begin position="49"/>
        <end position="62"/>
    </location>
</feature>
<dbReference type="EMBL" id="KN833025">
    <property type="protein sequence ID" value="KIM77373.1"/>
    <property type="molecule type" value="Genomic_DNA"/>
</dbReference>
<feature type="compositionally biased region" description="Low complexity" evidence="1">
    <location>
        <begin position="8"/>
        <end position="19"/>
    </location>
</feature>
<sequence>MPAKKEPAASAKATTNTPRPRGRPPNKKIIKSSEFIDDEAEEVIDVSDDDMKSIKSMGERSRSRPRSVAGRAKSAVDSDDDAMSVKTVDELYTALFA</sequence>